<reference evidence="3" key="1">
    <citation type="submission" date="2020-06" db="EMBL/GenBank/DDBJ databases">
        <title>Draft genome sequences of strains closely related to Aspergillus parafelis and Aspergillus hiratsukae.</title>
        <authorList>
            <person name="Dos Santos R.A.C."/>
            <person name="Rivero-Menendez O."/>
            <person name="Steenwyk J.L."/>
            <person name="Mead M.E."/>
            <person name="Goldman G.H."/>
            <person name="Alastruey-Izquierdo A."/>
            <person name="Rokas A."/>
        </authorList>
    </citation>
    <scope>NUCLEOTIDE SEQUENCE</scope>
    <source>
        <strain evidence="2">CNM-CM5793</strain>
        <strain evidence="3">CNM-CM6106</strain>
    </source>
</reference>
<dbReference type="EMBL" id="JACBAF010002271">
    <property type="protein sequence ID" value="KAF7159743.1"/>
    <property type="molecule type" value="Genomic_DNA"/>
</dbReference>
<comment type="caution">
    <text evidence="3">The sequence shown here is derived from an EMBL/GenBank/DDBJ whole genome shotgun (WGS) entry which is preliminary data.</text>
</comment>
<dbReference type="Proteomes" id="UP000630445">
    <property type="component" value="Unassembled WGS sequence"/>
</dbReference>
<name>A0A8H6PRV8_9EURO</name>
<proteinExistence type="predicted"/>
<organism evidence="3 5">
    <name type="scientific">Aspergillus hiratsukae</name>
    <dbReference type="NCBI Taxonomy" id="1194566"/>
    <lineage>
        <taxon>Eukaryota</taxon>
        <taxon>Fungi</taxon>
        <taxon>Dikarya</taxon>
        <taxon>Ascomycota</taxon>
        <taxon>Pezizomycotina</taxon>
        <taxon>Eurotiomycetes</taxon>
        <taxon>Eurotiomycetidae</taxon>
        <taxon>Eurotiales</taxon>
        <taxon>Aspergillaceae</taxon>
        <taxon>Aspergillus</taxon>
        <taxon>Aspergillus subgen. Fumigati</taxon>
    </lineage>
</organism>
<feature type="compositionally biased region" description="Basic and acidic residues" evidence="1">
    <location>
        <begin position="180"/>
        <end position="198"/>
    </location>
</feature>
<dbReference type="EMBL" id="JACBAD010002052">
    <property type="protein sequence ID" value="KAF7119048.1"/>
    <property type="molecule type" value="Genomic_DNA"/>
</dbReference>
<accession>A0A8H6PRV8</accession>
<evidence type="ECO:0000313" key="3">
    <source>
        <dbReference type="EMBL" id="KAF7159743.1"/>
    </source>
</evidence>
<gene>
    <name evidence="2" type="ORF">CNMCM5793_008691</name>
    <name evidence="3" type="ORF">CNMCM6106_007145</name>
</gene>
<feature type="region of interest" description="Disordered" evidence="1">
    <location>
        <begin position="123"/>
        <end position="144"/>
    </location>
</feature>
<dbReference type="Proteomes" id="UP000662466">
    <property type="component" value="Unassembled WGS sequence"/>
</dbReference>
<keyword evidence="4" id="KW-1185">Reference proteome</keyword>
<feature type="compositionally biased region" description="Low complexity" evidence="1">
    <location>
        <begin position="31"/>
        <end position="41"/>
    </location>
</feature>
<evidence type="ECO:0000313" key="5">
    <source>
        <dbReference type="Proteomes" id="UP000662466"/>
    </source>
</evidence>
<protein>
    <submittedName>
        <fullName evidence="3">Uncharacterized protein</fullName>
    </submittedName>
</protein>
<feature type="region of interest" description="Disordered" evidence="1">
    <location>
        <begin position="162"/>
        <end position="198"/>
    </location>
</feature>
<evidence type="ECO:0000313" key="4">
    <source>
        <dbReference type="Proteomes" id="UP000630445"/>
    </source>
</evidence>
<dbReference type="OrthoDB" id="4499080at2759"/>
<evidence type="ECO:0000313" key="2">
    <source>
        <dbReference type="EMBL" id="KAF7119048.1"/>
    </source>
</evidence>
<feature type="region of interest" description="Disordered" evidence="1">
    <location>
        <begin position="1"/>
        <end position="49"/>
    </location>
</feature>
<sequence>MSKEPRETAPPVEDSDSDSTPHPHPTIRLHTTNTNTNTNTNGAMTGYSHTENKTNALDIHQYQSQYPPRRRSLLLSDSEISVLDLGPSLEFEVGLEAEGEEGASTLRLSAGKLGYGHCQRDCSQGSRREDGKLGPGSQLAVPGRKVSIEESTGGAAVRIISSPLLSPLRTTKKGNSGRVRGRESNADKGGEGKRLEEG</sequence>
<dbReference type="AlphaFoldDB" id="A0A8H6PRV8"/>
<evidence type="ECO:0000256" key="1">
    <source>
        <dbReference type="SAM" id="MobiDB-lite"/>
    </source>
</evidence>